<keyword evidence="4" id="KW-0138">CF(0)</keyword>
<evidence type="ECO:0000256" key="3">
    <source>
        <dbReference type="ARBA" id="ARBA00022448"/>
    </source>
</evidence>
<evidence type="ECO:0000313" key="18">
    <source>
        <dbReference type="EMBL" id="SHE92768.1"/>
    </source>
</evidence>
<evidence type="ECO:0000256" key="15">
    <source>
        <dbReference type="ARBA" id="ARBA00032887"/>
    </source>
</evidence>
<gene>
    <name evidence="18" type="ORF">SAMN02745190_01484</name>
</gene>
<dbReference type="GO" id="GO:0015986">
    <property type="term" value="P:proton motive force-driven ATP synthesis"/>
    <property type="evidence" value="ECO:0007669"/>
    <property type="project" value="InterPro"/>
</dbReference>
<keyword evidence="7 16" id="KW-1133">Transmembrane helix</keyword>
<keyword evidence="9" id="KW-0446">Lipid-binding</keyword>
<keyword evidence="5 16" id="KW-0812">Transmembrane</keyword>
<dbReference type="EMBL" id="FQUG01000005">
    <property type="protein sequence ID" value="SHE92768.1"/>
    <property type="molecule type" value="Genomic_DNA"/>
</dbReference>
<evidence type="ECO:0000256" key="16">
    <source>
        <dbReference type="SAM" id="Phobius"/>
    </source>
</evidence>
<organism evidence="18 19">
    <name type="scientific">Schwartzia succinivorans DSM 10502</name>
    <dbReference type="NCBI Taxonomy" id="1123243"/>
    <lineage>
        <taxon>Bacteria</taxon>
        <taxon>Bacillati</taxon>
        <taxon>Bacillota</taxon>
        <taxon>Negativicutes</taxon>
        <taxon>Selenomonadales</taxon>
        <taxon>Selenomonadaceae</taxon>
        <taxon>Schwartzia</taxon>
    </lineage>
</organism>
<dbReference type="PROSITE" id="PS00605">
    <property type="entry name" value="ATPASE_C"/>
    <property type="match status" value="1"/>
</dbReference>
<dbReference type="InterPro" id="IPR002379">
    <property type="entry name" value="ATPase_proteolipid_c-like_dom"/>
</dbReference>
<dbReference type="GO" id="GO:0033177">
    <property type="term" value="C:proton-transporting two-sector ATPase complex, proton-transporting domain"/>
    <property type="evidence" value="ECO:0007669"/>
    <property type="project" value="InterPro"/>
</dbReference>
<dbReference type="InterPro" id="IPR038662">
    <property type="entry name" value="ATP_synth_F0_csu_sf"/>
</dbReference>
<feature type="domain" description="V-ATPase proteolipid subunit C-like" evidence="17">
    <location>
        <begin position="9"/>
        <end position="72"/>
    </location>
</feature>
<dbReference type="CDD" id="cd18185">
    <property type="entry name" value="ATP-synt_Fo_c_ATPE"/>
    <property type="match status" value="1"/>
</dbReference>
<dbReference type="GO" id="GO:0008289">
    <property type="term" value="F:lipid binding"/>
    <property type="evidence" value="ECO:0007669"/>
    <property type="project" value="UniProtKB-KW"/>
</dbReference>
<dbReference type="GO" id="GO:0045259">
    <property type="term" value="C:proton-transporting ATP synthase complex"/>
    <property type="evidence" value="ECO:0007669"/>
    <property type="project" value="UniProtKB-KW"/>
</dbReference>
<evidence type="ECO:0000256" key="14">
    <source>
        <dbReference type="ARBA" id="ARBA00032200"/>
    </source>
</evidence>
<sequence>MSPVIMSLIAVMVIMCVAAAMAVYGDSKVLSRLMEGITRQPEAKDALFTNALVSCGLIESMPIIATVVVLILIFANPLLAK</sequence>
<dbReference type="OrthoDB" id="2357540at2"/>
<evidence type="ECO:0000256" key="1">
    <source>
        <dbReference type="ARBA" id="ARBA00004141"/>
    </source>
</evidence>
<dbReference type="STRING" id="1123243.SAMN02745190_01484"/>
<feature type="transmembrane region" description="Helical" evidence="16">
    <location>
        <begin position="46"/>
        <end position="75"/>
    </location>
</feature>
<dbReference type="Proteomes" id="UP000184404">
    <property type="component" value="Unassembled WGS sequence"/>
</dbReference>
<evidence type="ECO:0000256" key="4">
    <source>
        <dbReference type="ARBA" id="ARBA00022547"/>
    </source>
</evidence>
<dbReference type="InterPro" id="IPR005953">
    <property type="entry name" value="ATP_synth_csu_bac/chlpt"/>
</dbReference>
<keyword evidence="11" id="KW-0066">ATP synthesis</keyword>
<evidence type="ECO:0000256" key="7">
    <source>
        <dbReference type="ARBA" id="ARBA00022989"/>
    </source>
</evidence>
<comment type="function">
    <text evidence="12">F(1)F(0) ATP synthase produces ATP from ADP in the presence of a proton or sodium gradient. F-type ATPases consist of two structural domains, F(1) containing the extramembraneous catalytic core and F(0) containing the membrane proton channel, linked together by a central stalk and a peripheral stalk. During catalysis, ATP synthesis in the catalytic domain of F(1) is coupled via a rotary mechanism of the central stalk subunits to proton translocation.</text>
</comment>
<name>A0A1M4XH85_9FIRM</name>
<evidence type="ECO:0000256" key="13">
    <source>
        <dbReference type="ARBA" id="ARBA00030961"/>
    </source>
</evidence>
<evidence type="ECO:0000256" key="12">
    <source>
        <dbReference type="ARBA" id="ARBA00025198"/>
    </source>
</evidence>
<dbReference type="PRINTS" id="PR00124">
    <property type="entry name" value="ATPASEC"/>
</dbReference>
<dbReference type="Gene3D" id="1.20.20.10">
    <property type="entry name" value="F1F0 ATP synthase subunit C"/>
    <property type="match status" value="1"/>
</dbReference>
<evidence type="ECO:0000256" key="6">
    <source>
        <dbReference type="ARBA" id="ARBA00022781"/>
    </source>
</evidence>
<evidence type="ECO:0000259" key="17">
    <source>
        <dbReference type="Pfam" id="PF00137"/>
    </source>
</evidence>
<feature type="transmembrane region" description="Helical" evidence="16">
    <location>
        <begin position="6"/>
        <end position="25"/>
    </location>
</feature>
<keyword evidence="19" id="KW-1185">Reference proteome</keyword>
<dbReference type="GO" id="GO:0015078">
    <property type="term" value="F:proton transmembrane transporter activity"/>
    <property type="evidence" value="ECO:0007669"/>
    <property type="project" value="InterPro"/>
</dbReference>
<dbReference type="RefSeq" id="WP_072935584.1">
    <property type="nucleotide sequence ID" value="NZ_FQUG01000005.1"/>
</dbReference>
<evidence type="ECO:0000256" key="2">
    <source>
        <dbReference type="ARBA" id="ARBA00006704"/>
    </source>
</evidence>
<comment type="similarity">
    <text evidence="2">Belongs to the ATPase C chain family.</text>
</comment>
<keyword evidence="8" id="KW-0406">Ion transport</keyword>
<dbReference type="SUPFAM" id="SSF81333">
    <property type="entry name" value="F1F0 ATP synthase subunit C"/>
    <property type="match status" value="1"/>
</dbReference>
<dbReference type="InterPro" id="IPR035921">
    <property type="entry name" value="F/V-ATP_Csub_sf"/>
</dbReference>
<evidence type="ECO:0000256" key="8">
    <source>
        <dbReference type="ARBA" id="ARBA00023065"/>
    </source>
</evidence>
<protein>
    <recommendedName>
        <fullName evidence="14">ATP synthase F(0) sector subunit c</fullName>
    </recommendedName>
    <alternativeName>
        <fullName evidence="15">F-type ATPase subunit c</fullName>
    </alternativeName>
    <alternativeName>
        <fullName evidence="13">Lipid-binding protein</fullName>
    </alternativeName>
</protein>
<evidence type="ECO:0000256" key="11">
    <source>
        <dbReference type="ARBA" id="ARBA00023310"/>
    </source>
</evidence>
<reference evidence="18 19" key="1">
    <citation type="submission" date="2016-11" db="EMBL/GenBank/DDBJ databases">
        <authorList>
            <person name="Jaros S."/>
            <person name="Januszkiewicz K."/>
            <person name="Wedrychowicz H."/>
        </authorList>
    </citation>
    <scope>NUCLEOTIDE SEQUENCE [LARGE SCALE GENOMIC DNA]</scope>
    <source>
        <strain evidence="18 19">DSM 10502</strain>
    </source>
</reference>
<evidence type="ECO:0000256" key="5">
    <source>
        <dbReference type="ARBA" id="ARBA00022692"/>
    </source>
</evidence>
<dbReference type="InterPro" id="IPR000454">
    <property type="entry name" value="ATP_synth_F0_csu"/>
</dbReference>
<dbReference type="Pfam" id="PF00137">
    <property type="entry name" value="ATP-synt_C"/>
    <property type="match status" value="1"/>
</dbReference>
<evidence type="ECO:0000256" key="10">
    <source>
        <dbReference type="ARBA" id="ARBA00023136"/>
    </source>
</evidence>
<dbReference type="NCBIfam" id="TIGR01260">
    <property type="entry name" value="ATP_synt_c"/>
    <property type="match status" value="1"/>
</dbReference>
<keyword evidence="3" id="KW-0813">Transport</keyword>
<evidence type="ECO:0000313" key="19">
    <source>
        <dbReference type="Proteomes" id="UP000184404"/>
    </source>
</evidence>
<comment type="subcellular location">
    <subcellularLocation>
        <location evidence="1">Membrane</location>
        <topology evidence="1">Multi-pass membrane protein</topology>
    </subcellularLocation>
</comment>
<accession>A0A1M4XH85</accession>
<dbReference type="AlphaFoldDB" id="A0A1M4XH85"/>
<keyword evidence="10 16" id="KW-0472">Membrane</keyword>
<evidence type="ECO:0000256" key="9">
    <source>
        <dbReference type="ARBA" id="ARBA00023121"/>
    </source>
</evidence>
<keyword evidence="6" id="KW-0375">Hydrogen ion transport</keyword>
<dbReference type="InterPro" id="IPR020537">
    <property type="entry name" value="ATP_synth_F0_csu_DDCD_BS"/>
</dbReference>
<proteinExistence type="inferred from homology"/>